<dbReference type="AlphaFoldDB" id="A0A835EL89"/>
<evidence type="ECO:0000259" key="1">
    <source>
        <dbReference type="Pfam" id="PF00646"/>
    </source>
</evidence>
<gene>
    <name evidence="3" type="ORF">HU200_037591</name>
</gene>
<dbReference type="Gene3D" id="1.20.1280.50">
    <property type="match status" value="1"/>
</dbReference>
<evidence type="ECO:0000259" key="2">
    <source>
        <dbReference type="Pfam" id="PF23635"/>
    </source>
</evidence>
<sequence>MGAALPSPPPTLSDDAVVEILCRLPPEEPACLIRASLVCRAWRLLLSEPGFLRRYREHHRTPPVLGFLHNKLFLPTTTVADPPLSPPEFDYSSWVAIDCRHGRVLLHTLDPIDLVVWDPIAGDQHRLPEPDDLYNHFTGAVLCAADGCDHTDCRGGPFLVVFGGTADEDILLEDPSFTWMRVYSSEIGSWNAQEASIDLGPISTSLDVMGPSLLVGNALHFLLEDGRRILKYDLGGHALSVMNAPPLPVGNMALVKAEDGGLGVAGVDGYGLHLWSWRGAAGWVQSRVIELEMMLSLEIGDPSNRFRMSGFSEGANTIFLSANAGTFSVELKSDRIRTIYGRGIFDAIIPYASFYTPGTA</sequence>
<dbReference type="InterPro" id="IPR036047">
    <property type="entry name" value="F-box-like_dom_sf"/>
</dbReference>
<name>A0A835EL89_9POAL</name>
<dbReference type="InterPro" id="IPR056594">
    <property type="entry name" value="AT5G49610-like_b-prop"/>
</dbReference>
<dbReference type="EMBL" id="JACEFO010001897">
    <property type="protein sequence ID" value="KAF8695360.1"/>
    <property type="molecule type" value="Genomic_DNA"/>
</dbReference>
<protein>
    <recommendedName>
        <fullName evidence="5">F-box domain-containing protein</fullName>
    </recommendedName>
</protein>
<dbReference type="Proteomes" id="UP000636709">
    <property type="component" value="Unassembled WGS sequence"/>
</dbReference>
<dbReference type="OrthoDB" id="690324at2759"/>
<feature type="domain" description="F-box protein AT5G49610-like beta-propeller" evidence="2">
    <location>
        <begin position="98"/>
        <end position="341"/>
    </location>
</feature>
<dbReference type="SUPFAM" id="SSF81383">
    <property type="entry name" value="F-box domain"/>
    <property type="match status" value="1"/>
</dbReference>
<reference evidence="3" key="1">
    <citation type="submission" date="2020-07" db="EMBL/GenBank/DDBJ databases">
        <title>Genome sequence and genetic diversity analysis of an under-domesticated orphan crop, white fonio (Digitaria exilis).</title>
        <authorList>
            <person name="Bennetzen J.L."/>
            <person name="Chen S."/>
            <person name="Ma X."/>
            <person name="Wang X."/>
            <person name="Yssel A.E.J."/>
            <person name="Chaluvadi S.R."/>
            <person name="Johnson M."/>
            <person name="Gangashetty P."/>
            <person name="Hamidou F."/>
            <person name="Sanogo M.D."/>
            <person name="Zwaenepoel A."/>
            <person name="Wallace J."/>
            <person name="Van De Peer Y."/>
            <person name="Van Deynze A."/>
        </authorList>
    </citation>
    <scope>NUCLEOTIDE SEQUENCE</scope>
    <source>
        <tissue evidence="3">Leaves</tissue>
    </source>
</reference>
<dbReference type="PANTHER" id="PTHR32133:SF408">
    <property type="entry name" value="OS07G0120400 PROTEIN"/>
    <property type="match status" value="1"/>
</dbReference>
<evidence type="ECO:0000313" key="4">
    <source>
        <dbReference type="Proteomes" id="UP000636709"/>
    </source>
</evidence>
<proteinExistence type="predicted"/>
<comment type="caution">
    <text evidence="3">The sequence shown here is derived from an EMBL/GenBank/DDBJ whole genome shotgun (WGS) entry which is preliminary data.</text>
</comment>
<accession>A0A835EL89</accession>
<dbReference type="PANTHER" id="PTHR32133">
    <property type="entry name" value="OS07G0120400 PROTEIN"/>
    <property type="match status" value="1"/>
</dbReference>
<evidence type="ECO:0008006" key="5">
    <source>
        <dbReference type="Google" id="ProtNLM"/>
    </source>
</evidence>
<dbReference type="Pfam" id="PF00646">
    <property type="entry name" value="F-box"/>
    <property type="match status" value="1"/>
</dbReference>
<evidence type="ECO:0000313" key="3">
    <source>
        <dbReference type="EMBL" id="KAF8695360.1"/>
    </source>
</evidence>
<dbReference type="Pfam" id="PF23635">
    <property type="entry name" value="Beta-prop_AT5G49610-like"/>
    <property type="match status" value="1"/>
</dbReference>
<organism evidence="3 4">
    <name type="scientific">Digitaria exilis</name>
    <dbReference type="NCBI Taxonomy" id="1010633"/>
    <lineage>
        <taxon>Eukaryota</taxon>
        <taxon>Viridiplantae</taxon>
        <taxon>Streptophyta</taxon>
        <taxon>Embryophyta</taxon>
        <taxon>Tracheophyta</taxon>
        <taxon>Spermatophyta</taxon>
        <taxon>Magnoliopsida</taxon>
        <taxon>Liliopsida</taxon>
        <taxon>Poales</taxon>
        <taxon>Poaceae</taxon>
        <taxon>PACMAD clade</taxon>
        <taxon>Panicoideae</taxon>
        <taxon>Panicodae</taxon>
        <taxon>Paniceae</taxon>
        <taxon>Anthephorinae</taxon>
        <taxon>Digitaria</taxon>
    </lineage>
</organism>
<keyword evidence="4" id="KW-1185">Reference proteome</keyword>
<feature type="domain" description="F-box" evidence="1">
    <location>
        <begin position="12"/>
        <end position="53"/>
    </location>
</feature>
<dbReference type="InterPro" id="IPR001810">
    <property type="entry name" value="F-box_dom"/>
</dbReference>